<evidence type="ECO:0000313" key="8">
    <source>
        <dbReference type="Proteomes" id="UP001302349"/>
    </source>
</evidence>
<keyword evidence="4 5" id="KW-0472">Membrane</keyword>
<comment type="subcellular location">
    <subcellularLocation>
        <location evidence="1">Endomembrane system</location>
        <topology evidence="1">Multi-pass membrane protein</topology>
    </subcellularLocation>
</comment>
<dbReference type="InterPro" id="IPR010652">
    <property type="entry name" value="DUF1232"/>
</dbReference>
<protein>
    <submittedName>
        <fullName evidence="7">YkvA family protein</fullName>
    </submittedName>
</protein>
<keyword evidence="2 5" id="KW-0812">Transmembrane</keyword>
<evidence type="ECO:0000256" key="4">
    <source>
        <dbReference type="ARBA" id="ARBA00023136"/>
    </source>
</evidence>
<organism evidence="7 8">
    <name type="scientific">Imperialibacter roseus</name>
    <dbReference type="NCBI Taxonomy" id="1324217"/>
    <lineage>
        <taxon>Bacteria</taxon>
        <taxon>Pseudomonadati</taxon>
        <taxon>Bacteroidota</taxon>
        <taxon>Cytophagia</taxon>
        <taxon>Cytophagales</taxon>
        <taxon>Flammeovirgaceae</taxon>
        <taxon>Imperialibacter</taxon>
    </lineage>
</organism>
<feature type="transmembrane region" description="Helical" evidence="5">
    <location>
        <begin position="73"/>
        <end position="92"/>
    </location>
</feature>
<evidence type="ECO:0000256" key="1">
    <source>
        <dbReference type="ARBA" id="ARBA00004127"/>
    </source>
</evidence>
<dbReference type="EMBL" id="CP136051">
    <property type="protein sequence ID" value="WOK05116.1"/>
    <property type="molecule type" value="Genomic_DNA"/>
</dbReference>
<name>A0ABZ0IKB1_9BACT</name>
<dbReference type="RefSeq" id="WP_317487909.1">
    <property type="nucleotide sequence ID" value="NZ_CP136051.1"/>
</dbReference>
<accession>A0ABZ0IKB1</accession>
<dbReference type="Proteomes" id="UP001302349">
    <property type="component" value="Chromosome"/>
</dbReference>
<feature type="domain" description="DUF1232" evidence="6">
    <location>
        <begin position="78"/>
        <end position="113"/>
    </location>
</feature>
<dbReference type="Pfam" id="PF06803">
    <property type="entry name" value="DUF1232"/>
    <property type="match status" value="1"/>
</dbReference>
<evidence type="ECO:0000259" key="6">
    <source>
        <dbReference type="Pfam" id="PF06803"/>
    </source>
</evidence>
<keyword evidence="8" id="KW-1185">Reference proteome</keyword>
<evidence type="ECO:0000256" key="3">
    <source>
        <dbReference type="ARBA" id="ARBA00022989"/>
    </source>
</evidence>
<gene>
    <name evidence="7" type="ORF">RT717_18705</name>
</gene>
<evidence type="ECO:0000256" key="2">
    <source>
        <dbReference type="ARBA" id="ARBA00022692"/>
    </source>
</evidence>
<proteinExistence type="predicted"/>
<sequence>MEENKEKKALSSYEKKAERVLRDGERVDKIIGSVSTKLGEITRSNEKLSGFVGRIKVISRMVKNYISGNYRVMPWKSIVLLVAGLIYFITPIDLIPDFIPALGLIDDISMIAFIYRSLKQDIDEYLLWERDNFSI</sequence>
<keyword evidence="3 5" id="KW-1133">Transmembrane helix</keyword>
<reference evidence="7 8" key="1">
    <citation type="journal article" date="2023" name="Microbiol. Resour. Announc.">
        <title>Complete Genome Sequence of Imperialibacter roseus strain P4T.</title>
        <authorList>
            <person name="Tizabi D.R."/>
            <person name="Bachvaroff T."/>
            <person name="Hill R.T."/>
        </authorList>
    </citation>
    <scope>NUCLEOTIDE SEQUENCE [LARGE SCALE GENOMIC DNA]</scope>
    <source>
        <strain evidence="7 8">P4T</strain>
    </source>
</reference>
<evidence type="ECO:0000313" key="7">
    <source>
        <dbReference type="EMBL" id="WOK05116.1"/>
    </source>
</evidence>
<evidence type="ECO:0000256" key="5">
    <source>
        <dbReference type="SAM" id="Phobius"/>
    </source>
</evidence>